<evidence type="ECO:0000256" key="1">
    <source>
        <dbReference type="SAM" id="MobiDB-lite"/>
    </source>
</evidence>
<dbReference type="EMBL" id="JAURVH010001520">
    <property type="protein sequence ID" value="KAK5925296.1"/>
    <property type="molecule type" value="Genomic_DNA"/>
</dbReference>
<protein>
    <submittedName>
        <fullName evidence="2">Uncharacterized protein</fullName>
    </submittedName>
</protein>
<accession>A0AAN8HR54</accession>
<name>A0AAN8HR54_CHAGU</name>
<sequence length="98" mass="10538">MTSERGTKERGGRGWEVARGGVGPLGEAQRGIQSQVTFSRESSCEHSAPGGRVTVESSVSYIPMPRISLAAFTRHRSAITKPIKKPKRKASSLTVASR</sequence>
<dbReference type="Proteomes" id="UP001331515">
    <property type="component" value="Unassembled WGS sequence"/>
</dbReference>
<evidence type="ECO:0000313" key="2">
    <source>
        <dbReference type="EMBL" id="KAK5925296.1"/>
    </source>
</evidence>
<comment type="caution">
    <text evidence="2">The sequence shown here is derived from an EMBL/GenBank/DDBJ whole genome shotgun (WGS) entry which is preliminary data.</text>
</comment>
<evidence type="ECO:0000313" key="3">
    <source>
        <dbReference type="Proteomes" id="UP001331515"/>
    </source>
</evidence>
<gene>
    <name evidence="2" type="ORF">CgunFtcFv8_017831</name>
</gene>
<keyword evidence="3" id="KW-1185">Reference proteome</keyword>
<dbReference type="AlphaFoldDB" id="A0AAN8HR54"/>
<reference evidence="2 3" key="1">
    <citation type="journal article" date="2023" name="Mol. Biol. Evol.">
        <title>Genomics of Secondarily Temperate Adaptation in the Only Non-Antarctic Icefish.</title>
        <authorList>
            <person name="Rivera-Colon A.G."/>
            <person name="Rayamajhi N."/>
            <person name="Minhas B.F."/>
            <person name="Madrigal G."/>
            <person name="Bilyk K.T."/>
            <person name="Yoon V."/>
            <person name="Hune M."/>
            <person name="Gregory S."/>
            <person name="Cheng C.H.C."/>
            <person name="Catchen J.M."/>
        </authorList>
    </citation>
    <scope>NUCLEOTIDE SEQUENCE [LARGE SCALE GENOMIC DNA]</scope>
    <source>
        <tissue evidence="2">White muscle</tissue>
    </source>
</reference>
<feature type="compositionally biased region" description="Polar residues" evidence="1">
    <location>
        <begin position="31"/>
        <end position="41"/>
    </location>
</feature>
<feature type="region of interest" description="Disordered" evidence="1">
    <location>
        <begin position="1"/>
        <end position="51"/>
    </location>
</feature>
<proteinExistence type="predicted"/>
<organism evidence="2 3">
    <name type="scientific">Champsocephalus gunnari</name>
    <name type="common">Mackerel icefish</name>
    <dbReference type="NCBI Taxonomy" id="52237"/>
    <lineage>
        <taxon>Eukaryota</taxon>
        <taxon>Metazoa</taxon>
        <taxon>Chordata</taxon>
        <taxon>Craniata</taxon>
        <taxon>Vertebrata</taxon>
        <taxon>Euteleostomi</taxon>
        <taxon>Actinopterygii</taxon>
        <taxon>Neopterygii</taxon>
        <taxon>Teleostei</taxon>
        <taxon>Neoteleostei</taxon>
        <taxon>Acanthomorphata</taxon>
        <taxon>Eupercaria</taxon>
        <taxon>Perciformes</taxon>
        <taxon>Notothenioidei</taxon>
        <taxon>Channichthyidae</taxon>
        <taxon>Champsocephalus</taxon>
    </lineage>
</organism>
<feature type="compositionally biased region" description="Basic and acidic residues" evidence="1">
    <location>
        <begin position="1"/>
        <end position="13"/>
    </location>
</feature>